<dbReference type="Pfam" id="PF07715">
    <property type="entry name" value="Plug"/>
    <property type="match status" value="1"/>
</dbReference>
<dbReference type="InterPro" id="IPR000531">
    <property type="entry name" value="Beta-barrel_TonB"/>
</dbReference>
<keyword evidence="6 10" id="KW-0798">TonB box</keyword>
<dbReference type="Gene3D" id="2.40.170.20">
    <property type="entry name" value="TonB-dependent receptor, beta-barrel domain"/>
    <property type="match status" value="1"/>
</dbReference>
<keyword evidence="8 13" id="KW-0675">Receptor</keyword>
<feature type="domain" description="TonB-dependent receptor plug" evidence="12">
    <location>
        <begin position="119"/>
        <end position="218"/>
    </location>
</feature>
<evidence type="ECO:0000256" key="6">
    <source>
        <dbReference type="ARBA" id="ARBA00023077"/>
    </source>
</evidence>
<keyword evidence="2" id="KW-0813">Transport</keyword>
<comment type="similarity">
    <text evidence="10">Belongs to the TonB-dependent receptor family.</text>
</comment>
<keyword evidence="3" id="KW-1134">Transmembrane beta strand</keyword>
<name>A0A250G1M4_9FLAO</name>
<dbReference type="PANTHER" id="PTHR30069:SF29">
    <property type="entry name" value="HEMOGLOBIN AND HEMOGLOBIN-HAPTOGLOBIN-BINDING PROTEIN 1-RELATED"/>
    <property type="match status" value="1"/>
</dbReference>
<dbReference type="SUPFAM" id="SSF49464">
    <property type="entry name" value="Carboxypeptidase regulatory domain-like"/>
    <property type="match status" value="1"/>
</dbReference>
<evidence type="ECO:0000259" key="12">
    <source>
        <dbReference type="Pfam" id="PF07715"/>
    </source>
</evidence>
<keyword evidence="9" id="KW-0998">Cell outer membrane</keyword>
<dbReference type="GO" id="GO:0044718">
    <property type="term" value="P:siderophore transmembrane transport"/>
    <property type="evidence" value="ECO:0007669"/>
    <property type="project" value="TreeGrafter"/>
</dbReference>
<evidence type="ECO:0000256" key="5">
    <source>
        <dbReference type="ARBA" id="ARBA00022729"/>
    </source>
</evidence>
<evidence type="ECO:0000259" key="11">
    <source>
        <dbReference type="Pfam" id="PF00593"/>
    </source>
</evidence>
<keyword evidence="4" id="KW-0812">Transmembrane</keyword>
<evidence type="ECO:0000256" key="2">
    <source>
        <dbReference type="ARBA" id="ARBA00022448"/>
    </source>
</evidence>
<organism evidence="13 14">
    <name type="scientific">Capnocytophaga stomatis</name>
    <dbReference type="NCBI Taxonomy" id="1848904"/>
    <lineage>
        <taxon>Bacteria</taxon>
        <taxon>Pseudomonadati</taxon>
        <taxon>Bacteroidota</taxon>
        <taxon>Flavobacteriia</taxon>
        <taxon>Flavobacteriales</taxon>
        <taxon>Flavobacteriaceae</taxon>
        <taxon>Capnocytophaga</taxon>
    </lineage>
</organism>
<evidence type="ECO:0000313" key="14">
    <source>
        <dbReference type="Proteomes" id="UP000217348"/>
    </source>
</evidence>
<dbReference type="Pfam" id="PF00593">
    <property type="entry name" value="TonB_dep_Rec_b-barrel"/>
    <property type="match status" value="1"/>
</dbReference>
<dbReference type="Proteomes" id="UP000217348">
    <property type="component" value="Chromosome"/>
</dbReference>
<comment type="subcellular location">
    <subcellularLocation>
        <location evidence="1">Cell outer membrane</location>
        <topology evidence="1">Multi-pass membrane protein</topology>
    </subcellularLocation>
</comment>
<dbReference type="InterPro" id="IPR039426">
    <property type="entry name" value="TonB-dep_rcpt-like"/>
</dbReference>
<evidence type="ECO:0000256" key="4">
    <source>
        <dbReference type="ARBA" id="ARBA00022692"/>
    </source>
</evidence>
<dbReference type="SUPFAM" id="SSF56935">
    <property type="entry name" value="Porins"/>
    <property type="match status" value="1"/>
</dbReference>
<gene>
    <name evidence="13" type="ORF">CGC58_11130</name>
</gene>
<dbReference type="Pfam" id="PF13715">
    <property type="entry name" value="CarbopepD_reg_2"/>
    <property type="match status" value="1"/>
</dbReference>
<dbReference type="GO" id="GO:0015344">
    <property type="term" value="F:siderophore uptake transmembrane transporter activity"/>
    <property type="evidence" value="ECO:0007669"/>
    <property type="project" value="TreeGrafter"/>
</dbReference>
<dbReference type="GO" id="GO:0009279">
    <property type="term" value="C:cell outer membrane"/>
    <property type="evidence" value="ECO:0007669"/>
    <property type="project" value="UniProtKB-SubCell"/>
</dbReference>
<dbReference type="EMBL" id="CP022387">
    <property type="protein sequence ID" value="ATA90228.1"/>
    <property type="molecule type" value="Genomic_DNA"/>
</dbReference>
<evidence type="ECO:0000256" key="7">
    <source>
        <dbReference type="ARBA" id="ARBA00023136"/>
    </source>
</evidence>
<dbReference type="PANTHER" id="PTHR30069">
    <property type="entry name" value="TONB-DEPENDENT OUTER MEMBRANE RECEPTOR"/>
    <property type="match status" value="1"/>
</dbReference>
<evidence type="ECO:0000256" key="3">
    <source>
        <dbReference type="ARBA" id="ARBA00022452"/>
    </source>
</evidence>
<dbReference type="KEGG" id="csto:CGC58_11130"/>
<evidence type="ECO:0000256" key="9">
    <source>
        <dbReference type="ARBA" id="ARBA00023237"/>
    </source>
</evidence>
<evidence type="ECO:0000256" key="1">
    <source>
        <dbReference type="ARBA" id="ARBA00004571"/>
    </source>
</evidence>
<dbReference type="RefSeq" id="WP_095896772.1">
    <property type="nucleotide sequence ID" value="NZ_BOPK01000001.1"/>
</dbReference>
<evidence type="ECO:0000313" key="13">
    <source>
        <dbReference type="EMBL" id="ATA90228.1"/>
    </source>
</evidence>
<dbReference type="Gene3D" id="2.170.130.10">
    <property type="entry name" value="TonB-dependent receptor, plug domain"/>
    <property type="match status" value="1"/>
</dbReference>
<dbReference type="OrthoDB" id="1109239at2"/>
<dbReference type="Gene3D" id="2.60.40.1120">
    <property type="entry name" value="Carboxypeptidase-like, regulatory domain"/>
    <property type="match status" value="1"/>
</dbReference>
<dbReference type="AlphaFoldDB" id="A0A250G1M4"/>
<protein>
    <submittedName>
        <fullName evidence="13">TonB-dependent receptor</fullName>
    </submittedName>
</protein>
<dbReference type="InterPro" id="IPR012910">
    <property type="entry name" value="Plug_dom"/>
</dbReference>
<keyword evidence="7 10" id="KW-0472">Membrane</keyword>
<dbReference type="InterPro" id="IPR037066">
    <property type="entry name" value="Plug_dom_sf"/>
</dbReference>
<dbReference type="InterPro" id="IPR008969">
    <property type="entry name" value="CarboxyPept-like_regulatory"/>
</dbReference>
<sequence length="755" mass="85996">MNKHIFIVGILLFPLLLFSQKYTTGKVVDENKDPLLGANVYWKGTTIGVSTDENGNFTIKNTEQTNALVFSYIGYKSQTININSESNLTIQLQPENNLEEVVVAHNRAATVRSKYQVANLQIMSSKELLKAACCNLSESFSTNPSIDVNFSDAVTGNKQIKMLGLTSPYILMAEENIPTIRGASQAYGMMFVPGTWIESIQITKGAGSVINGYESISGQINYEILKPANDIPFFLNIFGSQDSRMEINAHLNQKFSDKLSSTLFAHGNILNTKNDHNKDGFIDHPKGNQINLLNRWQFIDSEKGWVGFLNLNYMKDNRQAGEMKFNPATDKFSKNAWGSEINSERIGIANKVGYAFPDEPHKSIGLQNAFHWHKQNSYFGMNQYDIHQKSFYSNLIYNSIISNMKNKFATGINFVYDDFNELVTSNLKNDFSRVDKSIGAFFEYTYDNLDNFSLVAGIRADSHNNLGNFITPRLHLRYNPWKDAVIRASAGRGKRAANIFAENQQFFASNRKISILGNGGKLYGLNPEIAWNYGGSFLQSFKIFNKNAEFSIDAYRTHFENQSVIDLDNSPQQVLFYDLQGESFANSFQAEFSISPLKGLDLKTAYKYYDVQTQYTTGKLEKTLTPKHRFFANVAYETFEKNHTHWKFDFTFNWLGKQRLPSTKSNPEQYRLSDYTPSFATMNFQITRAFSHQFEIYVGGENIGNYKQENGILSANDPFGTYFDSTMLYAPTFGQMYYAGLRFKIRNWKNNSHKH</sequence>
<dbReference type="InterPro" id="IPR036942">
    <property type="entry name" value="Beta-barrel_TonB_sf"/>
</dbReference>
<proteinExistence type="inferred from homology"/>
<accession>A0A250G1M4</accession>
<evidence type="ECO:0000256" key="8">
    <source>
        <dbReference type="ARBA" id="ARBA00023170"/>
    </source>
</evidence>
<evidence type="ECO:0000256" key="10">
    <source>
        <dbReference type="RuleBase" id="RU003357"/>
    </source>
</evidence>
<feature type="domain" description="TonB-dependent receptor-like beta-barrel" evidence="11">
    <location>
        <begin position="330"/>
        <end position="703"/>
    </location>
</feature>
<reference evidence="14" key="1">
    <citation type="submission" date="2017-06" db="EMBL/GenBank/DDBJ databases">
        <title>Capnocytophaga spp. assemblies.</title>
        <authorList>
            <person name="Gulvik C.A."/>
        </authorList>
    </citation>
    <scope>NUCLEOTIDE SEQUENCE [LARGE SCALE GENOMIC DNA]</scope>
    <source>
        <strain evidence="14">H2177</strain>
    </source>
</reference>
<keyword evidence="5" id="KW-0732">Signal</keyword>